<reference evidence="1 2" key="1">
    <citation type="submission" date="2022-02" db="EMBL/GenBank/DDBJ databases">
        <title>Paenibacillus sp. MBLB1776 Whole Genome Shotgun Sequencing.</title>
        <authorList>
            <person name="Hwang C.Y."/>
            <person name="Cho E.-S."/>
            <person name="Seo M.-J."/>
        </authorList>
    </citation>
    <scope>NUCLEOTIDE SEQUENCE [LARGE SCALE GENOMIC DNA]</scope>
    <source>
        <strain evidence="1 2">MBLB1776</strain>
    </source>
</reference>
<dbReference type="Pfam" id="PF10970">
    <property type="entry name" value="GerPE"/>
    <property type="match status" value="1"/>
</dbReference>
<sequence length="132" mass="14470">MSRPVFLGFLKVRTVLFSSTVFVGDNRAVIPQTLAIAVLREIPDFLGREGDYRDYPIFGLPVLRLGAEETDAVPRLPCNQSAPIKVGVVNITSISTSGVVQVGSTRVIDSEYRVKQFRQLLPLPEPQAPTTS</sequence>
<accession>A0AA96LBB6</accession>
<evidence type="ECO:0000313" key="1">
    <source>
        <dbReference type="EMBL" id="WNQ10008.1"/>
    </source>
</evidence>
<dbReference type="InterPro" id="IPR024496">
    <property type="entry name" value="Spore_germ_GerPE"/>
</dbReference>
<dbReference type="EMBL" id="CP130318">
    <property type="protein sequence ID" value="WNQ10008.1"/>
    <property type="molecule type" value="Genomic_DNA"/>
</dbReference>
<name>A0AA96LBB6_9BACL</name>
<dbReference type="KEGG" id="paun:MJA45_20630"/>
<evidence type="ECO:0000313" key="2">
    <source>
        <dbReference type="Proteomes" id="UP001305702"/>
    </source>
</evidence>
<protein>
    <submittedName>
        <fullName evidence="1">Spore germination protein GerPE</fullName>
    </submittedName>
</protein>
<dbReference type="Proteomes" id="UP001305702">
    <property type="component" value="Chromosome"/>
</dbReference>
<gene>
    <name evidence="1" type="ORF">MJA45_20630</name>
</gene>
<keyword evidence="2" id="KW-1185">Reference proteome</keyword>
<organism evidence="1 2">
    <name type="scientific">Paenibacillus aurantius</name>
    <dbReference type="NCBI Taxonomy" id="2918900"/>
    <lineage>
        <taxon>Bacteria</taxon>
        <taxon>Bacillati</taxon>
        <taxon>Bacillota</taxon>
        <taxon>Bacilli</taxon>
        <taxon>Bacillales</taxon>
        <taxon>Paenibacillaceae</taxon>
        <taxon>Paenibacillus</taxon>
    </lineage>
</organism>
<dbReference type="RefSeq" id="WP_315603782.1">
    <property type="nucleotide sequence ID" value="NZ_CP130318.1"/>
</dbReference>
<proteinExistence type="predicted"/>
<dbReference type="AlphaFoldDB" id="A0AA96LBB6"/>